<feature type="compositionally biased region" description="Low complexity" evidence="7">
    <location>
        <begin position="713"/>
        <end position="736"/>
    </location>
</feature>
<feature type="region of interest" description="Disordered" evidence="7">
    <location>
        <begin position="544"/>
        <end position="804"/>
    </location>
</feature>
<feature type="transmembrane region" description="Helical" evidence="8">
    <location>
        <begin position="73"/>
        <end position="91"/>
    </location>
</feature>
<dbReference type="Proteomes" id="UP000650467">
    <property type="component" value="Unassembled WGS sequence"/>
</dbReference>
<feature type="compositionally biased region" description="Low complexity" evidence="7">
    <location>
        <begin position="1102"/>
        <end position="1111"/>
    </location>
</feature>
<gene>
    <name evidence="11" type="ORF">HXX76_011016</name>
</gene>
<dbReference type="InterPro" id="IPR003594">
    <property type="entry name" value="HATPase_dom"/>
</dbReference>
<dbReference type="CDD" id="cd17546">
    <property type="entry name" value="REC_hyHK_CKI1_RcsC-like"/>
    <property type="match status" value="1"/>
</dbReference>
<feature type="compositionally biased region" description="Low complexity" evidence="7">
    <location>
        <begin position="1133"/>
        <end position="1156"/>
    </location>
</feature>
<dbReference type="PRINTS" id="PR00344">
    <property type="entry name" value="BCTRLSENSOR"/>
</dbReference>
<reference evidence="11" key="1">
    <citation type="journal article" date="2020" name="bioRxiv">
        <title>Comparative genomics of Chlamydomonas.</title>
        <authorList>
            <person name="Craig R.J."/>
            <person name="Hasan A.R."/>
            <person name="Ness R.W."/>
            <person name="Keightley P.D."/>
        </authorList>
    </citation>
    <scope>NUCLEOTIDE SEQUENCE</scope>
    <source>
        <strain evidence="11">SAG 7.73</strain>
    </source>
</reference>
<comment type="catalytic activity">
    <reaction evidence="1">
        <text>ATP + protein L-histidine = ADP + protein N-phospho-L-histidine.</text>
        <dbReference type="EC" id="2.7.13.3"/>
    </reaction>
</comment>
<protein>
    <recommendedName>
        <fullName evidence="2">histidine kinase</fullName>
        <ecNumber evidence="2">2.7.13.3</ecNumber>
    </recommendedName>
</protein>
<dbReference type="PANTHER" id="PTHR43047:SF71">
    <property type="entry name" value="HISTIDINE KINASE CONTAINING CHEY-HOMOLOGOUS RECEIVER DOMAIN-RELATED"/>
    <property type="match status" value="1"/>
</dbReference>
<feature type="compositionally biased region" description="Low complexity" evidence="7">
    <location>
        <begin position="570"/>
        <end position="594"/>
    </location>
</feature>
<feature type="domain" description="Response regulatory" evidence="10">
    <location>
        <begin position="1295"/>
        <end position="1437"/>
    </location>
</feature>
<feature type="region of interest" description="Disordered" evidence="7">
    <location>
        <begin position="940"/>
        <end position="1025"/>
    </location>
</feature>
<feature type="region of interest" description="Disordered" evidence="7">
    <location>
        <begin position="1238"/>
        <end position="1286"/>
    </location>
</feature>
<feature type="compositionally biased region" description="Gly residues" evidence="7">
    <location>
        <begin position="1261"/>
        <end position="1286"/>
    </location>
</feature>
<organism evidence="11 12">
    <name type="scientific">Chlamydomonas incerta</name>
    <dbReference type="NCBI Taxonomy" id="51695"/>
    <lineage>
        <taxon>Eukaryota</taxon>
        <taxon>Viridiplantae</taxon>
        <taxon>Chlorophyta</taxon>
        <taxon>core chlorophytes</taxon>
        <taxon>Chlorophyceae</taxon>
        <taxon>CS clade</taxon>
        <taxon>Chlamydomonadales</taxon>
        <taxon>Chlamydomonadaceae</taxon>
        <taxon>Chlamydomonas</taxon>
    </lineage>
</organism>
<keyword evidence="4" id="KW-0808">Transferase</keyword>
<keyword evidence="8" id="KW-0812">Transmembrane</keyword>
<dbReference type="SMART" id="SM00388">
    <property type="entry name" value="HisKA"/>
    <property type="match status" value="1"/>
</dbReference>
<dbReference type="InterPro" id="IPR036097">
    <property type="entry name" value="HisK_dim/P_sf"/>
</dbReference>
<feature type="modified residue" description="4-aspartylphosphate" evidence="6">
    <location>
        <position position="1372"/>
    </location>
</feature>
<feature type="compositionally biased region" description="Basic residues" evidence="7">
    <location>
        <begin position="494"/>
        <end position="511"/>
    </location>
</feature>
<keyword evidence="12" id="KW-1185">Reference proteome</keyword>
<dbReference type="PANTHER" id="PTHR43047">
    <property type="entry name" value="TWO-COMPONENT HISTIDINE PROTEIN KINASE"/>
    <property type="match status" value="1"/>
</dbReference>
<evidence type="ECO:0000256" key="8">
    <source>
        <dbReference type="SAM" id="Phobius"/>
    </source>
</evidence>
<feature type="transmembrane region" description="Helical" evidence="8">
    <location>
        <begin position="136"/>
        <end position="156"/>
    </location>
</feature>
<evidence type="ECO:0000313" key="11">
    <source>
        <dbReference type="EMBL" id="KAG2429247.1"/>
    </source>
</evidence>
<feature type="region of interest" description="Disordered" evidence="7">
    <location>
        <begin position="898"/>
        <end position="927"/>
    </location>
</feature>
<dbReference type="Gene3D" id="3.30.565.10">
    <property type="entry name" value="Histidine kinase-like ATPase, C-terminal domain"/>
    <property type="match status" value="2"/>
</dbReference>
<dbReference type="OrthoDB" id="21225at2759"/>
<evidence type="ECO:0000256" key="7">
    <source>
        <dbReference type="SAM" id="MobiDB-lite"/>
    </source>
</evidence>
<feature type="region of interest" description="Disordered" evidence="7">
    <location>
        <begin position="1171"/>
        <end position="1217"/>
    </location>
</feature>
<feature type="compositionally biased region" description="Gly residues" evidence="7">
    <location>
        <begin position="514"/>
        <end position="524"/>
    </location>
</feature>
<dbReference type="CDD" id="cd00082">
    <property type="entry name" value="HisKA"/>
    <property type="match status" value="1"/>
</dbReference>
<dbReference type="SUPFAM" id="SSF55874">
    <property type="entry name" value="ATPase domain of HSP90 chaperone/DNA topoisomerase II/histidine kinase"/>
    <property type="match status" value="2"/>
</dbReference>
<dbReference type="SUPFAM" id="SSF47384">
    <property type="entry name" value="Homodimeric domain of signal transducing histidine kinase"/>
    <property type="match status" value="1"/>
</dbReference>
<dbReference type="EMBL" id="JAEHOC010000031">
    <property type="protein sequence ID" value="KAG2429247.1"/>
    <property type="molecule type" value="Genomic_DNA"/>
</dbReference>
<dbReference type="InterPro" id="IPR036890">
    <property type="entry name" value="HATPase_C_sf"/>
</dbReference>
<keyword evidence="8" id="KW-0472">Membrane</keyword>
<feature type="region of interest" description="Disordered" evidence="7">
    <location>
        <begin position="206"/>
        <end position="230"/>
    </location>
</feature>
<feature type="region of interest" description="Disordered" evidence="7">
    <location>
        <begin position="1079"/>
        <end position="1156"/>
    </location>
</feature>
<evidence type="ECO:0000256" key="2">
    <source>
        <dbReference type="ARBA" id="ARBA00012438"/>
    </source>
</evidence>
<dbReference type="GO" id="GO:0000155">
    <property type="term" value="F:phosphorelay sensor kinase activity"/>
    <property type="evidence" value="ECO:0007669"/>
    <property type="project" value="InterPro"/>
</dbReference>
<dbReference type="PROSITE" id="PS50109">
    <property type="entry name" value="HIS_KIN"/>
    <property type="match status" value="1"/>
</dbReference>
<dbReference type="Pfam" id="PF02518">
    <property type="entry name" value="HATPase_c"/>
    <property type="match status" value="1"/>
</dbReference>
<dbReference type="InterPro" id="IPR005467">
    <property type="entry name" value="His_kinase_dom"/>
</dbReference>
<feature type="compositionally biased region" description="Low complexity" evidence="7">
    <location>
        <begin position="682"/>
        <end position="700"/>
    </location>
</feature>
<keyword evidence="8" id="KW-1133">Transmembrane helix</keyword>
<evidence type="ECO:0000256" key="4">
    <source>
        <dbReference type="ARBA" id="ARBA00022679"/>
    </source>
</evidence>
<keyword evidence="5" id="KW-0418">Kinase</keyword>
<feature type="compositionally biased region" description="Pro residues" evidence="7">
    <location>
        <begin position="613"/>
        <end position="622"/>
    </location>
</feature>
<dbReference type="Gene3D" id="1.10.287.130">
    <property type="match status" value="1"/>
</dbReference>
<feature type="compositionally biased region" description="Gly residues" evidence="7">
    <location>
        <begin position="952"/>
        <end position="961"/>
    </location>
</feature>
<dbReference type="PROSITE" id="PS50110">
    <property type="entry name" value="RESPONSE_REGULATORY"/>
    <property type="match status" value="1"/>
</dbReference>
<feature type="transmembrane region" description="Helical" evidence="8">
    <location>
        <begin position="111"/>
        <end position="129"/>
    </location>
</feature>
<feature type="compositionally biased region" description="Gly residues" evidence="7">
    <location>
        <begin position="787"/>
        <end position="800"/>
    </location>
</feature>
<feature type="domain" description="Histidine kinase" evidence="9">
    <location>
        <begin position="326"/>
        <end position="890"/>
    </location>
</feature>
<feature type="region of interest" description="Disordered" evidence="7">
    <location>
        <begin position="490"/>
        <end position="524"/>
    </location>
</feature>
<feature type="compositionally biased region" description="Gly residues" evidence="7">
    <location>
        <begin position="207"/>
        <end position="230"/>
    </location>
</feature>
<dbReference type="Pfam" id="PF00512">
    <property type="entry name" value="HisKA"/>
    <property type="match status" value="1"/>
</dbReference>
<evidence type="ECO:0000256" key="5">
    <source>
        <dbReference type="ARBA" id="ARBA00022777"/>
    </source>
</evidence>
<dbReference type="SMART" id="SM00387">
    <property type="entry name" value="HATPase_c"/>
    <property type="match status" value="1"/>
</dbReference>
<evidence type="ECO:0000259" key="10">
    <source>
        <dbReference type="PROSITE" id="PS50110"/>
    </source>
</evidence>
<feature type="compositionally biased region" description="Gly residues" evidence="7">
    <location>
        <begin position="544"/>
        <end position="554"/>
    </location>
</feature>
<sequence length="1456" mass="140648">MEQGLDSHPLALTFSSAALEGEYLASVARRRWPVLVFIFCFDVSCYLFRITAKLIKILLDAEPAGLLRRAADLAREFVPQLANMAVLYLFLGLLNRRSRRLGDKAARQEEVLLSVCMAFAICNLLASLSADNSSDYVYVAFFLICTSTFLKIRWWVGTAIQAVPAVLMQYLVLGGGGGGGGGGGSGLRGLAAAAAAAASPQGAANGTFGGDGSDGGSSGPSGSGGGGGGGGGSSLAALLPPDAAVHVAVAWAVGGLMAYLADWYQRQMFAHSKLAALAHSSEMTEAQARIAAQRALAAAQAQAAQRALSVAREKAANEAKSEFMSLMCHEVRTPLNGCLASAEMLLETPLAAEQRELAATIRVSGSILLSTVSNFLDFFKLEAGKALDIVRTATDLRRLVAEVHCIVEAMVGRGGEVALLEPHLDGPLAAGGRPVYCDADRVRGILLNLYTNAAKFTKAGHIQLRLREVPPGYAPEPAGGYSAIVVAPPTYNNHNHHHNHLNSHGHGHSHSHLGGVGAGAGGGGNTSGSGGLGAVGVAGAGAGGRGRGGGGGGTQYTPRAGSGTVANPFSQAAPAAPSSATPTPQPHTTPVSSSDNNQLLRELAGLGAGAGPGPSPLRPQPRPQQEDRAADAAPGGPPAAASTSSATAAAGTPRRLQAPQGGGAKGGGGGGGGPDVVLVCDSDGGAVEGGSSAASSAPHSGPREGSLGGAEAVGGMARALAAGAAPAAEPGTAQEGQPGPGPGPGSGPSAASSLETGPGRPEGGQAAPQSAAPYGGAVVSPAARAGGAAGGASTSGGPGGTDVELESEPRWLLFEVADTGVGITPEGLKALFREYVQGTEDEMRKPRSKGGTGLGLSICSKQVGVLGGRIGAYSAAGRGSVFWFTIPLIAAAVPPPPPAPPVVETHGAAAVGSSQQQEQQWAADAAAAAGASDPCGACDRAAGGEGGDEGEAGGAAAGGRAGRQPGEPAAAPAGPGPGGDGGSHLGAQVALARESCGGGGGGGGGGGAAPSPSSSSRLHPHGSCAGELEPQSGAVLAAGRCCAADAGGASARASCSGRDGSTAGGPGVASACASAHASCSGRGGPRAEEEGPPDVDSLLRSELGLDPGLGLEPPPCAGGRLGRGSDDAAGCYSPPSTAAPSGPVSASGASPAASPAAGGAAATAAASGLRPGWGAGGTGDGGGGTGGGGGGTQPGPLPFVPMPASAGRPCVPSASSSAAGTSMSALLAAGQLGSAPHPAHMSVLRGGGSTGGLRLSNGGASTSGGPAGAGGAGRDPGAAGGGGGGEAGGALSGRRVLLVEDNLINQTVARKMLASLGLRCEVASNGLEAVQAVEKVLAAAAAAAAADPTSTSTPTSAAPAAHAAMFDVVLMDMAMPVMGGVDATRAIRRLGSAVPILAMTANASDRDRDACFEAGMDGFLTKPILRAALAEALVKVLESTAATAAAAAAAAAGGAT</sequence>
<dbReference type="Gene3D" id="3.40.50.2300">
    <property type="match status" value="1"/>
</dbReference>
<dbReference type="InterPro" id="IPR001789">
    <property type="entry name" value="Sig_transdc_resp-reg_receiver"/>
</dbReference>
<accession>A0A835SL92</accession>
<evidence type="ECO:0000256" key="6">
    <source>
        <dbReference type="PROSITE-ProRule" id="PRU00169"/>
    </source>
</evidence>
<dbReference type="InterPro" id="IPR004358">
    <property type="entry name" value="Sig_transdc_His_kin-like_C"/>
</dbReference>
<dbReference type="InterPro" id="IPR003661">
    <property type="entry name" value="HisK_dim/P_dom"/>
</dbReference>
<proteinExistence type="predicted"/>
<feature type="compositionally biased region" description="Gly residues" evidence="7">
    <location>
        <begin position="660"/>
        <end position="674"/>
    </location>
</feature>
<feature type="compositionally biased region" description="Low complexity" evidence="7">
    <location>
        <begin position="962"/>
        <end position="973"/>
    </location>
</feature>
<comment type="caution">
    <text evidence="11">The sequence shown here is derived from an EMBL/GenBank/DDBJ whole genome shotgun (WGS) entry which is preliminary data.</text>
</comment>
<dbReference type="Pfam" id="PF00072">
    <property type="entry name" value="Response_reg"/>
    <property type="match status" value="1"/>
</dbReference>
<feature type="compositionally biased region" description="Gly residues" evidence="7">
    <location>
        <begin position="996"/>
        <end position="1008"/>
    </location>
</feature>
<evidence type="ECO:0000259" key="9">
    <source>
        <dbReference type="PROSITE" id="PS50109"/>
    </source>
</evidence>
<dbReference type="SUPFAM" id="SSF52172">
    <property type="entry name" value="CheY-like"/>
    <property type="match status" value="1"/>
</dbReference>
<keyword evidence="3 6" id="KW-0597">Phosphoprotein</keyword>
<name>A0A835SL92_CHLIN</name>
<feature type="compositionally biased region" description="Low complexity" evidence="7">
    <location>
        <begin position="631"/>
        <end position="652"/>
    </location>
</feature>
<dbReference type="SMART" id="SM00448">
    <property type="entry name" value="REC"/>
    <property type="match status" value="1"/>
</dbReference>
<evidence type="ECO:0000313" key="12">
    <source>
        <dbReference type="Proteomes" id="UP000650467"/>
    </source>
</evidence>
<evidence type="ECO:0000256" key="3">
    <source>
        <dbReference type="ARBA" id="ARBA00022553"/>
    </source>
</evidence>
<feature type="compositionally biased region" description="Gly residues" evidence="7">
    <location>
        <begin position="1171"/>
        <end position="1193"/>
    </location>
</feature>
<dbReference type="EC" id="2.7.13.3" evidence="2"/>
<evidence type="ECO:0000256" key="1">
    <source>
        <dbReference type="ARBA" id="ARBA00000085"/>
    </source>
</evidence>
<feature type="compositionally biased region" description="Low complexity" evidence="7">
    <location>
        <begin position="775"/>
        <end position="786"/>
    </location>
</feature>
<dbReference type="InterPro" id="IPR011006">
    <property type="entry name" value="CheY-like_superfamily"/>
</dbReference>
<feature type="compositionally biased region" description="Low complexity" evidence="7">
    <location>
        <begin position="907"/>
        <end position="927"/>
    </location>
</feature>
<dbReference type="GO" id="GO:0009927">
    <property type="term" value="F:histidine phosphotransfer kinase activity"/>
    <property type="evidence" value="ECO:0007669"/>
    <property type="project" value="TreeGrafter"/>
</dbReference>
<dbReference type="GO" id="GO:0005886">
    <property type="term" value="C:plasma membrane"/>
    <property type="evidence" value="ECO:0007669"/>
    <property type="project" value="TreeGrafter"/>
</dbReference>